<dbReference type="EMBL" id="AC136224">
    <property type="protein sequence ID" value="AAV44091.1"/>
    <property type="molecule type" value="Genomic_DNA"/>
</dbReference>
<evidence type="ECO:0000313" key="4">
    <source>
        <dbReference type="Proteomes" id="UP000000763"/>
    </source>
</evidence>
<evidence type="ECO:0000256" key="1">
    <source>
        <dbReference type="SAM" id="MobiDB-lite"/>
    </source>
</evidence>
<feature type="region of interest" description="Disordered" evidence="1">
    <location>
        <begin position="1"/>
        <end position="103"/>
    </location>
</feature>
<dbReference type="AlphaFoldDB" id="Q5W6E3"/>
<dbReference type="EMBL" id="AC136227">
    <property type="protein sequence ID" value="AAV44126.1"/>
    <property type="molecule type" value="Genomic_DNA"/>
</dbReference>
<sequence length="302" mass="32110">MRGTARARAVELAAGSGAERQRSAGADGGGDRAVGHERARARGNERHSRKSNGGSGKSAMAAALAWEREIERERERDSEREEEDERARERPREGRERETALSLSLGGHVRRTWRWRELRRDGPAAGFGPNHHEGERYTVTNSGRDGDGGADPTSPEAIWPLSGQIEWGELAVGEPVTAASGSGDRDNAGLAVMAVTAAMYAGEARVGGGSGRRSERRRGAVGGGMWRLAGGGGGAVVLTRRQRFRWWWSIVGLPGESPVNVLETTTDGGSVAVVLSSLLSLWRHPLGSTITGTTQTSAASSL</sequence>
<name>Q5W6E3_ORYSJ</name>
<organism evidence="3 4">
    <name type="scientific">Oryza sativa subsp. japonica</name>
    <name type="common">Rice</name>
    <dbReference type="NCBI Taxonomy" id="39947"/>
    <lineage>
        <taxon>Eukaryota</taxon>
        <taxon>Viridiplantae</taxon>
        <taxon>Streptophyta</taxon>
        <taxon>Embryophyta</taxon>
        <taxon>Tracheophyta</taxon>
        <taxon>Spermatophyta</taxon>
        <taxon>Magnoliopsida</taxon>
        <taxon>Liliopsida</taxon>
        <taxon>Poales</taxon>
        <taxon>Poaceae</taxon>
        <taxon>BOP clade</taxon>
        <taxon>Oryzoideae</taxon>
        <taxon>Oryzeae</taxon>
        <taxon>Oryzinae</taxon>
        <taxon>Oryza</taxon>
        <taxon>Oryza sativa</taxon>
    </lineage>
</organism>
<feature type="compositionally biased region" description="Basic and acidic residues" evidence="1">
    <location>
        <begin position="66"/>
        <end position="99"/>
    </location>
</feature>
<reference evidence="4" key="3">
    <citation type="journal article" date="2005" name="Nature">
        <title>The map-based sequence of the rice genome.</title>
        <authorList>
            <consortium name="International rice genome sequencing project (IRGSP)"/>
            <person name="Matsumoto T."/>
            <person name="Wu J."/>
            <person name="Kanamori H."/>
            <person name="Katayose Y."/>
            <person name="Fujisawa M."/>
            <person name="Namiki N."/>
            <person name="Mizuno H."/>
            <person name="Yamamoto K."/>
            <person name="Antonio B.A."/>
            <person name="Baba T."/>
            <person name="Sakata K."/>
            <person name="Nagamura Y."/>
            <person name="Aoki H."/>
            <person name="Arikawa K."/>
            <person name="Arita K."/>
            <person name="Bito T."/>
            <person name="Chiden Y."/>
            <person name="Fujitsuka N."/>
            <person name="Fukunaka R."/>
            <person name="Hamada M."/>
            <person name="Harada C."/>
            <person name="Hayashi A."/>
            <person name="Hijishita S."/>
            <person name="Honda M."/>
            <person name="Hosokawa S."/>
            <person name="Ichikawa Y."/>
            <person name="Idonuma A."/>
            <person name="Iijima M."/>
            <person name="Ikeda M."/>
            <person name="Ikeno M."/>
            <person name="Ito K."/>
            <person name="Ito S."/>
            <person name="Ito T."/>
            <person name="Ito Y."/>
            <person name="Ito Y."/>
            <person name="Iwabuchi A."/>
            <person name="Kamiya K."/>
            <person name="Karasawa W."/>
            <person name="Kurita K."/>
            <person name="Katagiri S."/>
            <person name="Kikuta A."/>
            <person name="Kobayashi H."/>
            <person name="Kobayashi N."/>
            <person name="Machita K."/>
            <person name="Maehara T."/>
            <person name="Masukawa M."/>
            <person name="Mizubayashi T."/>
            <person name="Mukai Y."/>
            <person name="Nagasaki H."/>
            <person name="Nagata Y."/>
            <person name="Naito S."/>
            <person name="Nakashima M."/>
            <person name="Nakama Y."/>
            <person name="Nakamichi Y."/>
            <person name="Nakamura M."/>
            <person name="Meguro A."/>
            <person name="Negishi M."/>
            <person name="Ohta I."/>
            <person name="Ohta T."/>
            <person name="Okamoto M."/>
            <person name="Ono N."/>
            <person name="Saji S."/>
            <person name="Sakaguchi M."/>
            <person name="Sakai K."/>
            <person name="Shibata M."/>
            <person name="Shimokawa T."/>
            <person name="Song J."/>
            <person name="Takazaki Y."/>
            <person name="Terasawa K."/>
            <person name="Tsugane M."/>
            <person name="Tsuji K."/>
            <person name="Ueda S."/>
            <person name="Waki K."/>
            <person name="Yamagata H."/>
            <person name="Yamamoto M."/>
            <person name="Yamamoto S."/>
            <person name="Yamane H."/>
            <person name="Yoshiki S."/>
            <person name="Yoshihara R."/>
            <person name="Yukawa K."/>
            <person name="Zhong H."/>
            <person name="Yano M."/>
            <person name="Yuan Q."/>
            <person name="Ouyang S."/>
            <person name="Liu J."/>
            <person name="Jones K.M."/>
            <person name="Gansberger K."/>
            <person name="Moffat K."/>
            <person name="Hill J."/>
            <person name="Bera J."/>
            <person name="Fadrosh D."/>
            <person name="Jin S."/>
            <person name="Johri S."/>
            <person name="Kim M."/>
            <person name="Overton L."/>
            <person name="Reardon M."/>
            <person name="Tsitrin T."/>
            <person name="Vuong H."/>
            <person name="Weaver B."/>
            <person name="Ciecko A."/>
            <person name="Tallon L."/>
            <person name="Jackson J."/>
            <person name="Pai G."/>
            <person name="Aken S.V."/>
            <person name="Utterback T."/>
            <person name="Reidmuller S."/>
            <person name="Feldblyum T."/>
            <person name="Hsiao J."/>
            <person name="Zismann V."/>
            <person name="Iobst S."/>
            <person name="de Vazeille A.R."/>
            <person name="Buell C.R."/>
            <person name="Ying K."/>
            <person name="Li Y."/>
            <person name="Lu T."/>
            <person name="Huang Y."/>
            <person name="Zhao Q."/>
            <person name="Feng Q."/>
            <person name="Zhang L."/>
            <person name="Zhu J."/>
            <person name="Weng Q."/>
            <person name="Mu J."/>
            <person name="Lu Y."/>
            <person name="Fan D."/>
            <person name="Liu Y."/>
            <person name="Guan J."/>
            <person name="Zhang Y."/>
            <person name="Yu S."/>
            <person name="Liu X."/>
            <person name="Zhang Y."/>
            <person name="Hong G."/>
            <person name="Han B."/>
            <person name="Choisne N."/>
            <person name="Demange N."/>
            <person name="Orjeda G."/>
            <person name="Samain S."/>
            <person name="Cattolico L."/>
            <person name="Pelletier E."/>
            <person name="Couloux A."/>
            <person name="Segurens B."/>
            <person name="Wincker P."/>
            <person name="D'Hont A."/>
            <person name="Scarpelli C."/>
            <person name="Weissenbach J."/>
            <person name="Salanoubat M."/>
            <person name="Quetier F."/>
            <person name="Yu Y."/>
            <person name="Kim H.R."/>
            <person name="Rambo T."/>
            <person name="Currie J."/>
            <person name="Collura K."/>
            <person name="Luo M."/>
            <person name="Yang T."/>
            <person name="Ammiraju J.S.S."/>
            <person name="Engler F."/>
            <person name="Soderlund C."/>
            <person name="Wing R.A."/>
            <person name="Palmer L.E."/>
            <person name="de la Bastide M."/>
            <person name="Spiegel L."/>
            <person name="Nascimento L."/>
            <person name="Zutavern T."/>
            <person name="O'Shaughnessy A."/>
            <person name="Dike S."/>
            <person name="Dedhia N."/>
            <person name="Preston R."/>
            <person name="Balija V."/>
            <person name="McCombie W.R."/>
            <person name="Chow T."/>
            <person name="Chen H."/>
            <person name="Chung M."/>
            <person name="Chen C."/>
            <person name="Shaw J."/>
            <person name="Wu H."/>
            <person name="Hsiao K."/>
            <person name="Chao Y."/>
            <person name="Chu M."/>
            <person name="Cheng C."/>
            <person name="Hour A."/>
            <person name="Lee P."/>
            <person name="Lin S."/>
            <person name="Lin Y."/>
            <person name="Liou J."/>
            <person name="Liu S."/>
            <person name="Hsing Y."/>
            <person name="Raghuvanshi S."/>
            <person name="Mohanty A."/>
            <person name="Bharti A.K."/>
            <person name="Gaur A."/>
            <person name="Gupta V."/>
            <person name="Kumar D."/>
            <person name="Ravi V."/>
            <person name="Vij S."/>
            <person name="Kapur A."/>
            <person name="Khurana P."/>
            <person name="Khurana P."/>
            <person name="Khurana J.P."/>
            <person name="Tyagi A.K."/>
            <person name="Gaikwad K."/>
            <person name="Singh A."/>
            <person name="Dalal V."/>
            <person name="Srivastava S."/>
            <person name="Dixit A."/>
            <person name="Pal A.K."/>
            <person name="Ghazi I.A."/>
            <person name="Yadav M."/>
            <person name="Pandit A."/>
            <person name="Bhargava A."/>
            <person name="Sureshbabu K."/>
            <person name="Batra K."/>
            <person name="Sharma T.R."/>
            <person name="Mohapatra T."/>
            <person name="Singh N.K."/>
            <person name="Messing J."/>
            <person name="Nelson A.B."/>
            <person name="Fuks G."/>
            <person name="Kavchok S."/>
            <person name="Keizer G."/>
            <person name="Linton E."/>
            <person name="Llaca V."/>
            <person name="Song R."/>
            <person name="Tanyolac B."/>
            <person name="Young S."/>
            <person name="Ho-Il K."/>
            <person name="Hahn J.H."/>
            <person name="Sangsakoo G."/>
            <person name="Vanavichit A."/>
            <person name="de Mattos Luiz.A.T."/>
            <person name="Zimmer P.D."/>
            <person name="Malone G."/>
            <person name="Dellagostin O."/>
            <person name="de Oliveira A.C."/>
            <person name="Bevan M."/>
            <person name="Bancroft I."/>
            <person name="Minx P."/>
            <person name="Cordum H."/>
            <person name="Wilson R."/>
            <person name="Cheng Z."/>
            <person name="Jin W."/>
            <person name="Jiang J."/>
            <person name="Leong S.A."/>
            <person name="Iwama H."/>
            <person name="Gojobori T."/>
            <person name="Itoh T."/>
            <person name="Niimura Y."/>
            <person name="Fujii Y."/>
            <person name="Habara T."/>
            <person name="Sakai H."/>
            <person name="Sato Y."/>
            <person name="Wilson G."/>
            <person name="Kumar K."/>
            <person name="McCouch S."/>
            <person name="Juretic N."/>
            <person name="Hoen D."/>
            <person name="Wright S."/>
            <person name="Bruskiewich R."/>
            <person name="Bureau T."/>
            <person name="Miyao A."/>
            <person name="Hirochika H."/>
            <person name="Nishikawa T."/>
            <person name="Kadowaki K."/>
            <person name="Sugiura M."/>
            <person name="Burr B."/>
            <person name="Sasaki T."/>
        </authorList>
    </citation>
    <scope>NUCLEOTIDE SEQUENCE [LARGE SCALE GENOMIC DNA]</scope>
    <source>
        <strain evidence="4">cv. Nipponbare</strain>
    </source>
</reference>
<evidence type="ECO:0000313" key="3">
    <source>
        <dbReference type="EMBL" id="AAV44126.1"/>
    </source>
</evidence>
<reference evidence="3" key="2">
    <citation type="submission" date="2004-11" db="EMBL/GenBank/DDBJ databases">
        <title>Oryza sativa BAC OSJNBb0109A13 genomic sequence.</title>
        <authorList>
            <person name="Chow T.-Y."/>
            <person name="Hsing Y.-I.C."/>
            <person name="Chen C.-S."/>
            <person name="Chen H.-H."/>
            <person name="Liu S.-M."/>
            <person name="Chao Y.-T."/>
            <person name="Chang S.-J."/>
            <person name="Chen H.-C."/>
            <person name="Chen S.-K."/>
            <person name="Chen T.-R."/>
            <person name="Chen Y.-L."/>
            <person name="Cheng C.-H."/>
            <person name="Chung C.-I."/>
            <person name="Han S.-Y."/>
            <person name="Hsiao S.-H."/>
            <person name="Hsiung J.-N."/>
            <person name="Hsu C.-H."/>
            <person name="Huang J.-J."/>
            <person name="Kau P.-I."/>
            <person name="Lee M.-C."/>
            <person name="Leu H.-L."/>
            <person name="Li Y.-F."/>
            <person name="Lin S.-J."/>
            <person name="Lin Y.-C."/>
            <person name="Wu S.-W."/>
            <person name="Yu C.-Y."/>
            <person name="Yu S.-W."/>
            <person name="Wu H.-P."/>
            <person name="Shaw J.-F."/>
            <person name="Yu Y."/>
            <person name="Rambo T."/>
            <person name="Currie J."/>
            <person name="Collura K."/>
            <person name="Soderlund C."/>
            <person name="Wing R."/>
        </authorList>
    </citation>
    <scope>NUCLEOTIDE SEQUENCE</scope>
</reference>
<feature type="region of interest" description="Disordered" evidence="1">
    <location>
        <begin position="121"/>
        <end position="154"/>
    </location>
</feature>
<feature type="compositionally biased region" description="Basic and acidic residues" evidence="1">
    <location>
        <begin position="29"/>
        <end position="46"/>
    </location>
</feature>
<accession>Q5W6E3</accession>
<reference evidence="4" key="4">
    <citation type="journal article" date="2008" name="Nucleic Acids Res.">
        <title>The rice annotation project database (RAP-DB): 2008 update.</title>
        <authorList>
            <consortium name="The rice annotation project (RAP)"/>
        </authorList>
    </citation>
    <scope>GENOME REANNOTATION</scope>
    <source>
        <strain evidence="4">cv. Nipponbare</strain>
    </source>
</reference>
<reference evidence="2" key="1">
    <citation type="submission" date="2004-11" db="EMBL/GenBank/DDBJ databases">
        <title>Oryza sativa BAC OSJNBb0006B22 genomic sequence.</title>
        <authorList>
            <person name="Chow T.-Y."/>
            <person name="Hsing Y.-I.C."/>
            <person name="Chen C.-S."/>
            <person name="Chen H.-H."/>
            <person name="Liu S.-M."/>
            <person name="Chao Y.-T."/>
            <person name="Chang S.-J."/>
            <person name="Chen H.-C."/>
            <person name="Chen S.-K."/>
            <person name="Chen T.-R."/>
            <person name="Chen Y.-L."/>
            <person name="Cheng C.-H."/>
            <person name="Chung C.-I."/>
            <person name="Han S.-Y."/>
            <person name="Hsiao S.-H."/>
            <person name="Hsiung J.-N."/>
            <person name="Hsu C.-H."/>
            <person name="Huang J.-J."/>
            <person name="Kau P.-I."/>
            <person name="Lee M.-C."/>
            <person name="Leu H.-L."/>
            <person name="Li Y.-F."/>
            <person name="Lin S.-J."/>
            <person name="Lin Y.-C."/>
            <person name="Wu S.-W."/>
            <person name="Yu C.-Y."/>
            <person name="Yu S.-W."/>
            <person name="Wu H.-P."/>
            <person name="Shaw J.-F."/>
            <person name="Yu Y."/>
            <person name="Rambo T."/>
            <person name="Currie J."/>
            <person name="Collura K."/>
            <person name="Soderlund C."/>
            <person name="Wing R."/>
        </authorList>
    </citation>
    <scope>NUCLEOTIDE SEQUENCE</scope>
</reference>
<proteinExistence type="predicted"/>
<dbReference type="Proteomes" id="UP000000763">
    <property type="component" value="Chromosome 5"/>
</dbReference>
<protein>
    <submittedName>
        <fullName evidence="3">Uncharacterized protein</fullName>
    </submittedName>
</protein>
<gene>
    <name evidence="2" type="ORF">OSJNBb0006B22.13</name>
    <name evidence="3" type="ORF">OSJNBb0109A13.1</name>
</gene>
<evidence type="ECO:0000313" key="2">
    <source>
        <dbReference type="EMBL" id="AAV44091.1"/>
    </source>
</evidence>